<name>A0ABY4DR00_9NEIS</name>
<keyword evidence="2" id="KW-0800">Toxin</keyword>
<organism evidence="6 7">
    <name type="scientific">Uruburuella testudinis</name>
    <dbReference type="NCBI Taxonomy" id="1282863"/>
    <lineage>
        <taxon>Bacteria</taxon>
        <taxon>Pseudomonadati</taxon>
        <taxon>Pseudomonadota</taxon>
        <taxon>Betaproteobacteria</taxon>
        <taxon>Neisseriales</taxon>
        <taxon>Neisseriaceae</taxon>
        <taxon>Uruburuella</taxon>
    </lineage>
</organism>
<dbReference type="Proteomes" id="UP000829817">
    <property type="component" value="Chromosome"/>
</dbReference>
<gene>
    <name evidence="6" type="ORF">LVJ83_11000</name>
</gene>
<accession>A0ABY4DR00</accession>
<sequence length="348" mass="36277">MAGCAAAAANKGKCQDGAIGAAVGEIVAEAYGKPMNAAEEAKLLAISKVAAASAAALAGGDANTAANIAETAVRNNFLSKKEGKKLEELLKKFDKKSILSADFWMGQASNKDSMELLKLLTKDQYSDELLYKFNTGKQLTEYERFDLAAYLNEYGKGGYSLDSLLSANGRKWSSFEQTKRISDAKNTALRNLSWSGSFEHKLAKSISEGMFIAGVYFTGAELATLYKVVAAKPVLKAALTSGTIGGGLSAVIEAGKQAGTCIINNGSVKSCTQNIDPNKVVIAGGIGFLTNSAIGAGSAAAGYRPFSWINVKSTASTVPVVIYGNGTAVNKAATAAAQGTYDKERGNK</sequence>
<reference evidence="6 7" key="1">
    <citation type="journal article" date="2022" name="Res Sq">
        <title>Evolution of multicellular longitudinally dividing oral cavity symbionts (Neisseriaceae).</title>
        <authorList>
            <person name="Nyongesa S."/>
            <person name="Weber P."/>
            <person name="Bernet E."/>
            <person name="Pullido F."/>
            <person name="Nieckarz M."/>
            <person name="Delaby M."/>
            <person name="Nieves C."/>
            <person name="Viehboeck T."/>
            <person name="Krause N."/>
            <person name="Rivera-Millot A."/>
            <person name="Nakamura A."/>
            <person name="Vischer N."/>
            <person name="VanNieuwenhze M."/>
            <person name="Brun Y."/>
            <person name="Cava F."/>
            <person name="Bulgheresi S."/>
            <person name="Veyrier F."/>
        </authorList>
    </citation>
    <scope>NUCLEOTIDE SEQUENCE [LARGE SCALE GENOMIC DNA]</scope>
    <source>
        <strain evidence="6 7">CCUG 63373m</strain>
    </source>
</reference>
<evidence type="ECO:0000256" key="4">
    <source>
        <dbReference type="ARBA" id="ARBA00023026"/>
    </source>
</evidence>
<keyword evidence="4" id="KW-0843">Virulence</keyword>
<proteinExistence type="predicted"/>
<evidence type="ECO:0000256" key="3">
    <source>
        <dbReference type="ARBA" id="ARBA00022913"/>
    </source>
</evidence>
<evidence type="ECO:0000259" key="5">
    <source>
        <dbReference type="Pfam" id="PF04829"/>
    </source>
</evidence>
<evidence type="ECO:0000256" key="2">
    <source>
        <dbReference type="ARBA" id="ARBA00022656"/>
    </source>
</evidence>
<evidence type="ECO:0000313" key="7">
    <source>
        <dbReference type="Proteomes" id="UP000829817"/>
    </source>
</evidence>
<protein>
    <submittedName>
        <fullName evidence="6">VENN motif pre-toxin domain-containing protein</fullName>
    </submittedName>
</protein>
<dbReference type="Pfam" id="PF04829">
    <property type="entry name" value="PT-VENN"/>
    <property type="match status" value="1"/>
</dbReference>
<dbReference type="InterPro" id="IPR006914">
    <property type="entry name" value="VENN_dom"/>
</dbReference>
<evidence type="ECO:0000256" key="1">
    <source>
        <dbReference type="ARBA" id="ARBA00004219"/>
    </source>
</evidence>
<comment type="subcellular location">
    <subcellularLocation>
        <location evidence="1">Target cell</location>
        <location evidence="1">Target cell cytoplasm</location>
    </subcellularLocation>
</comment>
<feature type="domain" description="VENN motif-containing" evidence="5">
    <location>
        <begin position="35"/>
        <end position="80"/>
    </location>
</feature>
<dbReference type="EMBL" id="CP091508">
    <property type="protein sequence ID" value="UOO81466.1"/>
    <property type="molecule type" value="Genomic_DNA"/>
</dbReference>
<evidence type="ECO:0000313" key="6">
    <source>
        <dbReference type="EMBL" id="UOO81466.1"/>
    </source>
</evidence>
<keyword evidence="7" id="KW-1185">Reference proteome</keyword>
<keyword evidence="3" id="KW-1266">Target cell cytoplasm</keyword>